<evidence type="ECO:0000313" key="3">
    <source>
        <dbReference type="Proteomes" id="UP000266492"/>
    </source>
</evidence>
<evidence type="ECO:0000313" key="2">
    <source>
        <dbReference type="EMBL" id="RGS84030.1"/>
    </source>
</evidence>
<dbReference type="Proteomes" id="UP000266492">
    <property type="component" value="Unassembled WGS sequence"/>
</dbReference>
<reference evidence="2 3" key="1">
    <citation type="submission" date="2018-08" db="EMBL/GenBank/DDBJ databases">
        <title>A genome reference for cultivated species of the human gut microbiota.</title>
        <authorList>
            <person name="Zou Y."/>
            <person name="Xue W."/>
            <person name="Luo G."/>
        </authorList>
    </citation>
    <scope>NUCLEOTIDE SEQUENCE [LARGE SCALE GENOMIC DNA]</scope>
    <source>
        <strain evidence="2 3">AF20-9LB</strain>
    </source>
</reference>
<dbReference type="EMBL" id="QRVZ01000007">
    <property type="protein sequence ID" value="RGS84030.1"/>
    <property type="molecule type" value="Genomic_DNA"/>
</dbReference>
<dbReference type="Proteomes" id="UP001214017">
    <property type="component" value="Unassembled WGS sequence"/>
</dbReference>
<reference evidence="1" key="2">
    <citation type="submission" date="2022-10" db="EMBL/GenBank/DDBJ databases">
        <title>Human gut microbiome strain richness.</title>
        <authorList>
            <person name="Chen-Liaw A."/>
        </authorList>
    </citation>
    <scope>NUCLEOTIDE SEQUENCE</scope>
    <source>
        <strain evidence="1">F7_m1001271B151109d0_201107</strain>
    </source>
</reference>
<dbReference type="AlphaFoldDB" id="A0A395VZC6"/>
<name>A0A395VZC6_BACOV</name>
<evidence type="ECO:0000313" key="1">
    <source>
        <dbReference type="EMBL" id="MDC2406828.1"/>
    </source>
</evidence>
<dbReference type="RefSeq" id="WP_118418673.1">
    <property type="nucleotide sequence ID" value="NZ_JADMWJ010000001.1"/>
</dbReference>
<accession>A0A395VZC6</accession>
<proteinExistence type="predicted"/>
<dbReference type="EMBL" id="JAQNWR010000002">
    <property type="protein sequence ID" value="MDC2406828.1"/>
    <property type="molecule type" value="Genomic_DNA"/>
</dbReference>
<sequence>MKSLLKNVLRRISKKQSSKEDNATAFYPDCYSRTSESVRRRIEMSYDNDVRDTISSLRILAGEMASGFVEFKKFKARRYRYDPHADSTLYASKLLHAASILQFLLLNPDGSPDKKS</sequence>
<organism evidence="2 3">
    <name type="scientific">Bacteroides ovatus</name>
    <dbReference type="NCBI Taxonomy" id="28116"/>
    <lineage>
        <taxon>Bacteria</taxon>
        <taxon>Pseudomonadati</taxon>
        <taxon>Bacteroidota</taxon>
        <taxon>Bacteroidia</taxon>
        <taxon>Bacteroidales</taxon>
        <taxon>Bacteroidaceae</taxon>
        <taxon>Bacteroides</taxon>
    </lineage>
</organism>
<protein>
    <submittedName>
        <fullName evidence="2">Uncharacterized protein</fullName>
    </submittedName>
</protein>
<comment type="caution">
    <text evidence="2">The sequence shown here is derived from an EMBL/GenBank/DDBJ whole genome shotgun (WGS) entry which is preliminary data.</text>
</comment>
<gene>
    <name evidence="2" type="ORF">DWX70_10360</name>
    <name evidence="1" type="ORF">PO240_02935</name>
</gene>